<evidence type="ECO:0000256" key="1">
    <source>
        <dbReference type="SAM" id="MobiDB-lite"/>
    </source>
</evidence>
<keyword evidence="3" id="KW-1185">Reference proteome</keyword>
<feature type="compositionally biased region" description="Polar residues" evidence="1">
    <location>
        <begin position="676"/>
        <end position="689"/>
    </location>
</feature>
<reference evidence="2" key="1">
    <citation type="submission" date="2020-11" db="EMBL/GenBank/DDBJ databases">
        <authorList>
            <person name="Whiteford S."/>
        </authorList>
    </citation>
    <scope>NUCLEOTIDE SEQUENCE</scope>
</reference>
<feature type="compositionally biased region" description="Basic and acidic residues" evidence="1">
    <location>
        <begin position="483"/>
        <end position="494"/>
    </location>
</feature>
<feature type="compositionally biased region" description="Acidic residues" evidence="1">
    <location>
        <begin position="690"/>
        <end position="714"/>
    </location>
</feature>
<dbReference type="EMBL" id="CAJHNJ030000001">
    <property type="protein sequence ID" value="CAG9087481.1"/>
    <property type="molecule type" value="Genomic_DNA"/>
</dbReference>
<feature type="compositionally biased region" description="Basic and acidic residues" evidence="1">
    <location>
        <begin position="583"/>
        <end position="598"/>
    </location>
</feature>
<feature type="compositionally biased region" description="Polar residues" evidence="1">
    <location>
        <begin position="426"/>
        <end position="437"/>
    </location>
</feature>
<gene>
    <name evidence="2" type="ORF">PLXY2_LOCUS385</name>
</gene>
<organism evidence="2 3">
    <name type="scientific">Plutella xylostella</name>
    <name type="common">Diamondback moth</name>
    <name type="synonym">Plutella maculipennis</name>
    <dbReference type="NCBI Taxonomy" id="51655"/>
    <lineage>
        <taxon>Eukaryota</taxon>
        <taxon>Metazoa</taxon>
        <taxon>Ecdysozoa</taxon>
        <taxon>Arthropoda</taxon>
        <taxon>Hexapoda</taxon>
        <taxon>Insecta</taxon>
        <taxon>Pterygota</taxon>
        <taxon>Neoptera</taxon>
        <taxon>Endopterygota</taxon>
        <taxon>Lepidoptera</taxon>
        <taxon>Glossata</taxon>
        <taxon>Ditrysia</taxon>
        <taxon>Yponomeutoidea</taxon>
        <taxon>Plutellidae</taxon>
        <taxon>Plutella</taxon>
    </lineage>
</organism>
<evidence type="ECO:0000313" key="2">
    <source>
        <dbReference type="EMBL" id="CAG9087481.1"/>
    </source>
</evidence>
<proteinExistence type="predicted"/>
<feature type="compositionally biased region" description="Acidic residues" evidence="1">
    <location>
        <begin position="734"/>
        <end position="774"/>
    </location>
</feature>
<feature type="compositionally biased region" description="Basic and acidic residues" evidence="1">
    <location>
        <begin position="793"/>
        <end position="803"/>
    </location>
</feature>
<feature type="region of interest" description="Disordered" evidence="1">
    <location>
        <begin position="158"/>
        <end position="228"/>
    </location>
</feature>
<feature type="region of interest" description="Disordered" evidence="1">
    <location>
        <begin position="345"/>
        <end position="377"/>
    </location>
</feature>
<dbReference type="Proteomes" id="UP000653454">
    <property type="component" value="Unassembled WGS sequence"/>
</dbReference>
<accession>A0A8S4CX79</accession>
<feature type="compositionally biased region" description="Acidic residues" evidence="1">
    <location>
        <begin position="662"/>
        <end position="675"/>
    </location>
</feature>
<feature type="compositionally biased region" description="Polar residues" evidence="1">
    <location>
        <begin position="847"/>
        <end position="858"/>
    </location>
</feature>
<feature type="region of interest" description="Disordered" evidence="1">
    <location>
        <begin position="424"/>
        <end position="494"/>
    </location>
</feature>
<feature type="compositionally biased region" description="Polar residues" evidence="1">
    <location>
        <begin position="359"/>
        <end position="372"/>
    </location>
</feature>
<feature type="compositionally biased region" description="Acidic residues" evidence="1">
    <location>
        <begin position="632"/>
        <end position="654"/>
    </location>
</feature>
<sequence>MFEILVQSWWKKLDDNSRDVMEVLQTDNVATAANVLEEYIDGDVLSQEKKTYLLDLPDSSGSESIGSIVLPQRKLFTHKENIPEKKFGKLVGNRESLAKLQKTVTEDKTVYVGPKKLFEEAPRVKPTFPAGLLNISANKTGPNDLPANFGPKKLFGQAAQKKKSPVQTDLLSESGAKKQMVEADEPTTSRAKDLFGQGRERTKPAFPSGLLDISANKTGPNKTKELTQAEVQREVRSLFGNRPGAKRKNMFADFVVSESEEEIPDIQPKVFGLKGNPLRRESVASRGAREASPTSSIATDIEMDDWKMLPSSTMMVDQLEVMLAATPKKKIRLSQLATHKEVEEEVMPNEAAPTKKSRTANISQTAQNTSNIPEKVHEMTPDIVKEKDVNEQQNDDHNIENIEDIQELQKSTSKNVEASAVKAALTNKSKTAQNASNLEDKPHENNPETEIDRDEIIKQNNEENNDNCEELRYDSDNDDDMEAEHLEDKDKSVLKSDQEYEITADAIKDVAKTDKEKMGEVCVDAQGENEFSLNNESIPKNNSTVNNQFTTGKNVSIQEKLAQVIPETEQNPEEIEKPNVVSNKDKTKIDEIDQELDKFASAVEDDNEPEKSLLQSDQEDEDNEIAEKSIDDDAENDEEQLDEINESAEVEEEETNKSHVESEEENVEEDQESDQSADIQQETNESPVQTDEEQESEKEEEEEDSMEQEVEENEESHNASVEENEESHNASVEQMEDEPDDNDDQDEDNQEEVDQEADEPDNETPIESNDDAPNEIDGSPNVTHDTTGRFRKKMNETKMKTPEAVRQNMTNKNESFEARGRNTSVRKTKSMIKPVEIRSSLARDSVGSGSDFSAQGSGWDSHRTTRKTIRQTFGKDFTPRKSLRALVMEKSAKRQTYNVDPLPSESINIPQANSTEISAEVSAAVHMEDVDITEESDHEISRTTRRNALETYLQKVKQDTLERKQKMESAIRDSLKAPHTTDVLNNFKIPAKPISSRRLPSQTKAKPKPKPSALLIGSLPEELIEELKYKPPKRFMKSNASWITKRLYKFLETKLEPKYDYKARVRAEKIVEALYNFSKYIKRHEVAPREAVTELKHEMARYHIVKTHFDFYDFFREFMPKEVKIKVVPDVCNKLPLPKYGVFADILRETVHGSTWLRVSVCWDIVACAASNVIRRYLPAEGRQADSVKLKFRVTCTRPCAPALAAVSWHLHRSVHPALRSCPGHRFMPPASQHTPGPVLLRWPPSRATCIAAYTRSWP</sequence>
<comment type="caution">
    <text evidence="2">The sequence shown here is derived from an EMBL/GenBank/DDBJ whole genome shotgun (WGS) entry which is preliminary data.</text>
</comment>
<protein>
    <submittedName>
        <fullName evidence="2">(diamondback moth) hypothetical protein</fullName>
    </submittedName>
</protein>
<feature type="compositionally biased region" description="Basic and acidic residues" evidence="1">
    <location>
        <begin position="190"/>
        <end position="203"/>
    </location>
</feature>
<feature type="region of interest" description="Disordered" evidence="1">
    <location>
        <begin position="565"/>
        <end position="864"/>
    </location>
</feature>
<name>A0A8S4CX79_PLUXY</name>
<evidence type="ECO:0000313" key="3">
    <source>
        <dbReference type="Proteomes" id="UP000653454"/>
    </source>
</evidence>
<dbReference type="AlphaFoldDB" id="A0A8S4CX79"/>